<sequence length="289" mass="32485">MKLTVDRISKNYGKKQALTGVSFEMDNGVYGLLGPNGAGKSSLIRILAGVMEASEGEILVNGVNRKRCEREYRMKLGYLPQSLDFYPEFTGQDYLRYIAALKGLKGAAAEWKIKDLAEQVRLSGDLERKCVHYSGGMKRRLGIAQSLLNDPEVLILDEPTAGLDPYERIKFRNLISLISRDRTVLLSTHIVSDIDSIAKETVMIKAGKIGKMQSNQSFVNDMEGKVWLARMPVDELVEYQHDHIISNVIPVGDQLEVRIVCEDKPFPDAIKALPTLEDAYLFEFHSEVY</sequence>
<name>A0A1I1YSC6_9BACL</name>
<dbReference type="SMART" id="SM00382">
    <property type="entry name" value="AAA"/>
    <property type="match status" value="1"/>
</dbReference>
<dbReference type="Proteomes" id="UP000198855">
    <property type="component" value="Unassembled WGS sequence"/>
</dbReference>
<dbReference type="PROSITE" id="PS00211">
    <property type="entry name" value="ABC_TRANSPORTER_1"/>
    <property type="match status" value="1"/>
</dbReference>
<evidence type="ECO:0000256" key="1">
    <source>
        <dbReference type="ARBA" id="ARBA00005417"/>
    </source>
</evidence>
<dbReference type="Pfam" id="PF00005">
    <property type="entry name" value="ABC_tran"/>
    <property type="match status" value="1"/>
</dbReference>
<evidence type="ECO:0000259" key="5">
    <source>
        <dbReference type="PROSITE" id="PS50893"/>
    </source>
</evidence>
<dbReference type="Gene3D" id="3.40.50.300">
    <property type="entry name" value="P-loop containing nucleotide triphosphate hydrolases"/>
    <property type="match status" value="1"/>
</dbReference>
<accession>A0A1I1YSC6</accession>
<evidence type="ECO:0000313" key="7">
    <source>
        <dbReference type="Proteomes" id="UP000198855"/>
    </source>
</evidence>
<evidence type="ECO:0000256" key="3">
    <source>
        <dbReference type="ARBA" id="ARBA00022741"/>
    </source>
</evidence>
<keyword evidence="7" id="KW-1185">Reference proteome</keyword>
<protein>
    <submittedName>
        <fullName evidence="6">ABC-type multidrug transport system, ATPase component</fullName>
    </submittedName>
</protein>
<dbReference type="PANTHER" id="PTHR43335">
    <property type="entry name" value="ABC TRANSPORTER, ATP-BINDING PROTEIN"/>
    <property type="match status" value="1"/>
</dbReference>
<dbReference type="InterPro" id="IPR003439">
    <property type="entry name" value="ABC_transporter-like_ATP-bd"/>
</dbReference>
<dbReference type="GO" id="GO:0016887">
    <property type="term" value="F:ATP hydrolysis activity"/>
    <property type="evidence" value="ECO:0007669"/>
    <property type="project" value="InterPro"/>
</dbReference>
<dbReference type="OrthoDB" id="9804819at2"/>
<proteinExistence type="inferred from homology"/>
<dbReference type="PANTHER" id="PTHR43335:SF2">
    <property type="entry name" value="ABC TRANSPORTER, ATP-BINDING PROTEIN"/>
    <property type="match status" value="1"/>
</dbReference>
<dbReference type="AlphaFoldDB" id="A0A1I1YSC6"/>
<dbReference type="EMBL" id="FOMT01000002">
    <property type="protein sequence ID" value="SFE22339.1"/>
    <property type="molecule type" value="Genomic_DNA"/>
</dbReference>
<dbReference type="InterPro" id="IPR027417">
    <property type="entry name" value="P-loop_NTPase"/>
</dbReference>
<evidence type="ECO:0000256" key="2">
    <source>
        <dbReference type="ARBA" id="ARBA00022448"/>
    </source>
</evidence>
<dbReference type="InterPro" id="IPR003593">
    <property type="entry name" value="AAA+_ATPase"/>
</dbReference>
<dbReference type="STRING" id="1045775.SAMN05216378_2786"/>
<organism evidence="6 7">
    <name type="scientific">Paenibacillus catalpae</name>
    <dbReference type="NCBI Taxonomy" id="1045775"/>
    <lineage>
        <taxon>Bacteria</taxon>
        <taxon>Bacillati</taxon>
        <taxon>Bacillota</taxon>
        <taxon>Bacilli</taxon>
        <taxon>Bacillales</taxon>
        <taxon>Paenibacillaceae</taxon>
        <taxon>Paenibacillus</taxon>
    </lineage>
</organism>
<gene>
    <name evidence="6" type="ORF">SAMN05216378_2786</name>
</gene>
<evidence type="ECO:0000256" key="4">
    <source>
        <dbReference type="ARBA" id="ARBA00022840"/>
    </source>
</evidence>
<keyword evidence="2" id="KW-0813">Transport</keyword>
<reference evidence="7" key="1">
    <citation type="submission" date="2016-10" db="EMBL/GenBank/DDBJ databases">
        <authorList>
            <person name="Varghese N."/>
            <person name="Submissions S."/>
        </authorList>
    </citation>
    <scope>NUCLEOTIDE SEQUENCE [LARGE SCALE GENOMIC DNA]</scope>
    <source>
        <strain evidence="7">CGMCC 1.10784</strain>
    </source>
</reference>
<keyword evidence="4" id="KW-0067">ATP-binding</keyword>
<comment type="similarity">
    <text evidence="1">Belongs to the ABC transporter superfamily.</text>
</comment>
<keyword evidence="3" id="KW-0547">Nucleotide-binding</keyword>
<dbReference type="PROSITE" id="PS50893">
    <property type="entry name" value="ABC_TRANSPORTER_2"/>
    <property type="match status" value="1"/>
</dbReference>
<dbReference type="GO" id="GO:0005524">
    <property type="term" value="F:ATP binding"/>
    <property type="evidence" value="ECO:0007669"/>
    <property type="project" value="UniProtKB-KW"/>
</dbReference>
<feature type="domain" description="ABC transporter" evidence="5">
    <location>
        <begin position="3"/>
        <end position="231"/>
    </location>
</feature>
<dbReference type="SUPFAM" id="SSF52540">
    <property type="entry name" value="P-loop containing nucleoside triphosphate hydrolases"/>
    <property type="match status" value="1"/>
</dbReference>
<dbReference type="InterPro" id="IPR017871">
    <property type="entry name" value="ABC_transporter-like_CS"/>
</dbReference>
<evidence type="ECO:0000313" key="6">
    <source>
        <dbReference type="EMBL" id="SFE22339.1"/>
    </source>
</evidence>
<dbReference type="RefSeq" id="WP_091185809.1">
    <property type="nucleotide sequence ID" value="NZ_FOMT01000002.1"/>
</dbReference>